<dbReference type="InterPro" id="IPR008454">
    <property type="entry name" value="Collagen-bd_Cna-like_B-typ_dom"/>
</dbReference>
<dbReference type="Gene3D" id="3.40.50.410">
    <property type="entry name" value="von Willebrand factor, type A domain"/>
    <property type="match status" value="1"/>
</dbReference>
<dbReference type="InterPro" id="IPR036465">
    <property type="entry name" value="vWFA_dom_sf"/>
</dbReference>
<reference evidence="3 4" key="1">
    <citation type="submission" date="2018-11" db="EMBL/GenBank/DDBJ databases">
        <title>Genome sequencing and assembly of Anaerosphaera sp. nov., GS7-6-2.</title>
        <authorList>
            <person name="Rettenmaier R."/>
            <person name="Liebl W."/>
            <person name="Zverlov V."/>
        </authorList>
    </citation>
    <scope>NUCLEOTIDE SEQUENCE [LARGE SCALE GENOMIC DNA]</scope>
    <source>
        <strain evidence="3 4">GS7-6-2</strain>
    </source>
</reference>
<dbReference type="RefSeq" id="WP_127723009.1">
    <property type="nucleotide sequence ID" value="NZ_RLIH01000001.1"/>
</dbReference>
<dbReference type="InterPro" id="IPR051173">
    <property type="entry name" value="Ca_channel_alpha-2/delta"/>
</dbReference>
<dbReference type="EMBL" id="RLIH01000001">
    <property type="protein sequence ID" value="RVU55875.1"/>
    <property type="molecule type" value="Genomic_DNA"/>
</dbReference>
<dbReference type="SUPFAM" id="SSF53300">
    <property type="entry name" value="vWA-like"/>
    <property type="match status" value="1"/>
</dbReference>
<dbReference type="Gene3D" id="2.60.40.1140">
    <property type="entry name" value="Collagen-binding surface protein Cna, B-type domain"/>
    <property type="match status" value="1"/>
</dbReference>
<dbReference type="OrthoDB" id="1656124at2"/>
<feature type="domain" description="VWFA" evidence="2">
    <location>
        <begin position="286"/>
        <end position="511"/>
    </location>
</feature>
<dbReference type="Gene3D" id="2.60.40.4270">
    <property type="entry name" value="Listeria-Bacteroides repeat domain"/>
    <property type="match status" value="1"/>
</dbReference>
<dbReference type="SUPFAM" id="SSF49478">
    <property type="entry name" value="Cna protein B-type domain"/>
    <property type="match status" value="2"/>
</dbReference>
<feature type="compositionally biased region" description="Low complexity" evidence="1">
    <location>
        <begin position="168"/>
        <end position="187"/>
    </location>
</feature>
<protein>
    <submittedName>
        <fullName evidence="3">VWA domain-containing protein</fullName>
    </submittedName>
</protein>
<gene>
    <name evidence="3" type="ORF">EF514_01295</name>
</gene>
<dbReference type="Pfam" id="PF21426">
    <property type="entry name" value="GBS104-like_Ig"/>
    <property type="match status" value="1"/>
</dbReference>
<name>A0A437S9Q5_9FIRM</name>
<evidence type="ECO:0000256" key="1">
    <source>
        <dbReference type="SAM" id="MobiDB-lite"/>
    </source>
</evidence>
<dbReference type="CDD" id="cd00222">
    <property type="entry name" value="CollagenBindB"/>
    <property type="match status" value="1"/>
</dbReference>
<proteinExistence type="predicted"/>
<accession>A0A437S9Q5</accession>
<dbReference type="InterPro" id="IPR002035">
    <property type="entry name" value="VWF_A"/>
</dbReference>
<organism evidence="3 4">
    <name type="scientific">Anaerosphaera multitolerans</name>
    <dbReference type="NCBI Taxonomy" id="2487351"/>
    <lineage>
        <taxon>Bacteria</taxon>
        <taxon>Bacillati</taxon>
        <taxon>Bacillota</taxon>
        <taxon>Tissierellia</taxon>
        <taxon>Tissierellales</taxon>
        <taxon>Peptoniphilaceae</taxon>
        <taxon>Anaerosphaera</taxon>
    </lineage>
</organism>
<dbReference type="Proteomes" id="UP000288812">
    <property type="component" value="Unassembled WGS sequence"/>
</dbReference>
<dbReference type="PROSITE" id="PS50234">
    <property type="entry name" value="VWFA"/>
    <property type="match status" value="1"/>
</dbReference>
<evidence type="ECO:0000313" key="4">
    <source>
        <dbReference type="Proteomes" id="UP000288812"/>
    </source>
</evidence>
<dbReference type="InterPro" id="IPR042229">
    <property type="entry name" value="Listeria/Bacterioides_rpt_sf"/>
</dbReference>
<dbReference type="CDD" id="cd00198">
    <property type="entry name" value="vWFA"/>
    <property type="match status" value="1"/>
</dbReference>
<evidence type="ECO:0000259" key="2">
    <source>
        <dbReference type="PROSITE" id="PS50234"/>
    </source>
</evidence>
<comment type="caution">
    <text evidence="3">The sequence shown here is derived from an EMBL/GenBank/DDBJ whole genome shotgun (WGS) entry which is preliminary data.</text>
</comment>
<feature type="region of interest" description="Disordered" evidence="1">
    <location>
        <begin position="143"/>
        <end position="207"/>
    </location>
</feature>
<dbReference type="Pfam" id="PF05738">
    <property type="entry name" value="Cna_B"/>
    <property type="match status" value="1"/>
</dbReference>
<dbReference type="SMART" id="SM00327">
    <property type="entry name" value="VWA"/>
    <property type="match status" value="1"/>
</dbReference>
<feature type="non-terminal residue" evidence="3">
    <location>
        <position position="1198"/>
    </location>
</feature>
<keyword evidence="4" id="KW-1185">Reference proteome</keyword>
<feature type="compositionally biased region" description="Basic and acidic residues" evidence="1">
    <location>
        <begin position="188"/>
        <end position="203"/>
    </location>
</feature>
<evidence type="ECO:0000313" key="3">
    <source>
        <dbReference type="EMBL" id="RVU55875.1"/>
    </source>
</evidence>
<dbReference type="Pfam" id="PF13519">
    <property type="entry name" value="VWA_2"/>
    <property type="match status" value="1"/>
</dbReference>
<sequence length="1198" mass="128307">MVKRSKIKLTFSWLIVFVLIFSPLVSAFMPIAAAETSGDFEVSVSYDANGGSGEMKPLTVACMEYITLPENGFIAPEGCTFKTWGIGGTEYAPNEEVQIRSDTVVKAVWKDVSEVSEESDVGPSAEAEPAGSVDVELPQTELPEEGVGNSAEGADGSQAEVSEGSGLPASSEMSNSESASSEKPAPGEAEKAGLDDNPDHLLAPDDSPYGGEIDYGIFPVMSFGGVRMMRSMNTMAANNSPVIGTDHPTQPGEVMLFKEAKPIAGIVNTWEVTLRIEGKDTRETSDVVLVIDRSGSMNDQGRMAAAQQAANAFVDELLPSDTTRIAVVSFSGDVTTNQGLTNDATTLKSAINGLNANGGTFTQAGVKQAEALLANSTADHKHIVLLSDGVPTYSYEIPNSTVRRDGYVHDGSDYVTGTGYASSAYGTSRVGNGSSIDSYIEWYLLERAYYNHGNSAIAEAGFAGVAGYNVYTIGLQTGGTGSDVLSRMKQNDGTFTEVSDVSQLDPVFQAIAGQIGAAVKEAAVTDPMGAGFQIPAANVSGIITVPASPPATYNATTKSISWNPGTLTTPIEPGSDIKYAELKYTIEINDDILAQTPDVNGEYPTNGSAQIQYTDAGGNQQTGTFPVPKVNPVLYKVVKELQDKDGTVITADRSFTVQVTGPEAGGAGTVRSFTLNTNTESSTKLMTDLRYASTYTFEETGNLSDYDVSYYVDGVAVSGADRKFTITDGNTADVEVKVVNKEKPGTLTITKVLDQSVVSAKSGTRAAVSFSFSVTGPNSYNRTFDLPDNGSWTKTLTNLVKGTYTVTETTTGYTTSVQVNENPSVSGNSADVTIDIGALNQTVTVTNKQTENMSVTATKTWVNAPTDKPDIWFQLIRINSDNSETKIGSPKAVISNTVSWNQTDVGLGESLLRYDENGNEYIYKVQEVDADGNDFVPGGFSKIEDGLNVKNSFYETNPADITSLRFEKTWAGVPEGMTPPDITVQVMANNEVYATATLRYPDTVVEWKNLPLHDADGNLITYTINELGINDFDEGTPVYTESVIENVYCEPSQNQTDWSLQNPAFIITRLTKNGPFVVWTLNHIPQAERVAMLQNVIAASQPDNFKQPLKDLGQYLDGGGDYFVWLEGANVSRDILPNDQSAGQITINITFNTDGTVNASTIHYQGENTWTHFAVGGYSSKLAKITNTYNQETIDIPV</sequence>
<dbReference type="InterPro" id="IPR049319">
    <property type="entry name" value="GBS104-like_Ig"/>
</dbReference>
<dbReference type="AlphaFoldDB" id="A0A437S9Q5"/>
<dbReference type="PANTHER" id="PTHR10166:SF37">
    <property type="entry name" value="STOLID, ISOFORM H"/>
    <property type="match status" value="1"/>
</dbReference>
<dbReference type="PANTHER" id="PTHR10166">
    <property type="entry name" value="VOLTAGE-DEPENDENT CALCIUM CHANNEL SUBUNIT ALPHA-2/DELTA-RELATED"/>
    <property type="match status" value="1"/>
</dbReference>